<dbReference type="RefSeq" id="XP_018753914.1">
    <property type="nucleotide sequence ID" value="XM_018905418.1"/>
</dbReference>
<dbReference type="EMBL" id="CM000585">
    <property type="protein sequence ID" value="EWG47723.1"/>
    <property type="molecule type" value="Genomic_DNA"/>
</dbReference>
<dbReference type="OrthoDB" id="3223806at2759"/>
<evidence type="ECO:0000313" key="1">
    <source>
        <dbReference type="EMBL" id="EWG47723.1"/>
    </source>
</evidence>
<accession>W7M823</accession>
<dbReference type="GeneID" id="30073057"/>
<dbReference type="AlphaFoldDB" id="W7M823"/>
<protein>
    <submittedName>
        <fullName evidence="1">Uncharacterized protein</fullName>
    </submittedName>
</protein>
<evidence type="ECO:0000313" key="2">
    <source>
        <dbReference type="Proteomes" id="UP000009096"/>
    </source>
</evidence>
<sequence>MTGHLTKKFRTMPTSFDLLELPKIGHVLKKMSPTDKERSGGNSIEQWITFSFPLRTSLAAELEASKKS</sequence>
<name>W7M823_GIBM7</name>
<keyword evidence="2" id="KW-1185">Reference proteome</keyword>
<dbReference type="VEuPathDB" id="FungiDB:FVEG_16181"/>
<proteinExistence type="predicted"/>
<dbReference type="EMBL" id="DS022250">
    <property type="protein sequence ID" value="EWG47723.1"/>
    <property type="molecule type" value="Genomic_DNA"/>
</dbReference>
<gene>
    <name evidence="1" type="ORF">FVEG_16181</name>
</gene>
<reference evidence="1 2" key="1">
    <citation type="journal article" date="2010" name="Nature">
        <title>Comparative genomics reveals mobile pathogenicity chromosomes in Fusarium.</title>
        <authorList>
            <person name="Ma L.J."/>
            <person name="van der Does H.C."/>
            <person name="Borkovich K.A."/>
            <person name="Coleman J.J."/>
            <person name="Daboussi M.J."/>
            <person name="Di Pietro A."/>
            <person name="Dufresne M."/>
            <person name="Freitag M."/>
            <person name="Grabherr M."/>
            <person name="Henrissat B."/>
            <person name="Houterman P.M."/>
            <person name="Kang S."/>
            <person name="Shim W.B."/>
            <person name="Woloshuk C."/>
            <person name="Xie X."/>
            <person name="Xu J.R."/>
            <person name="Antoniw J."/>
            <person name="Baker S.E."/>
            <person name="Bluhm B.H."/>
            <person name="Breakspear A."/>
            <person name="Brown D.W."/>
            <person name="Butchko R.A."/>
            <person name="Chapman S."/>
            <person name="Coulson R."/>
            <person name="Coutinho P.M."/>
            <person name="Danchin E.G."/>
            <person name="Diener A."/>
            <person name="Gale L.R."/>
            <person name="Gardiner D.M."/>
            <person name="Goff S."/>
            <person name="Hammond-Kosack K.E."/>
            <person name="Hilburn K."/>
            <person name="Hua-Van A."/>
            <person name="Jonkers W."/>
            <person name="Kazan K."/>
            <person name="Kodira C.D."/>
            <person name="Koehrsen M."/>
            <person name="Kumar L."/>
            <person name="Lee Y.H."/>
            <person name="Li L."/>
            <person name="Manners J.M."/>
            <person name="Miranda-Saavedra D."/>
            <person name="Mukherjee M."/>
            <person name="Park G."/>
            <person name="Park J."/>
            <person name="Park S.Y."/>
            <person name="Proctor R.H."/>
            <person name="Regev A."/>
            <person name="Ruiz-Roldan M.C."/>
            <person name="Sain D."/>
            <person name="Sakthikumar S."/>
            <person name="Sykes S."/>
            <person name="Schwartz D.C."/>
            <person name="Turgeon B.G."/>
            <person name="Wapinski I."/>
            <person name="Yoder O."/>
            <person name="Young S."/>
            <person name="Zeng Q."/>
            <person name="Zhou S."/>
            <person name="Galagan J."/>
            <person name="Cuomo C.A."/>
            <person name="Kistler H.C."/>
            <person name="Rep M."/>
        </authorList>
    </citation>
    <scope>NUCLEOTIDE SEQUENCE [LARGE SCALE GENOMIC DNA]</scope>
    <source>
        <strain evidence="2">M3125 / FGSC 7600</strain>
    </source>
</reference>
<dbReference type="Proteomes" id="UP000009096">
    <property type="component" value="Chromosome 8"/>
</dbReference>
<organism evidence="1 2">
    <name type="scientific">Gibberella moniliformis (strain M3125 / FGSC 7600)</name>
    <name type="common">Maize ear and stalk rot fungus</name>
    <name type="synonym">Fusarium verticillioides</name>
    <dbReference type="NCBI Taxonomy" id="334819"/>
    <lineage>
        <taxon>Eukaryota</taxon>
        <taxon>Fungi</taxon>
        <taxon>Dikarya</taxon>
        <taxon>Ascomycota</taxon>
        <taxon>Pezizomycotina</taxon>
        <taxon>Sordariomycetes</taxon>
        <taxon>Hypocreomycetidae</taxon>
        <taxon>Hypocreales</taxon>
        <taxon>Nectriaceae</taxon>
        <taxon>Fusarium</taxon>
        <taxon>Fusarium fujikuroi species complex</taxon>
    </lineage>
</organism>
<dbReference type="KEGG" id="fvr:FVEG_16181"/>